<dbReference type="GO" id="GO:0005886">
    <property type="term" value="C:plasma membrane"/>
    <property type="evidence" value="ECO:0007669"/>
    <property type="project" value="TreeGrafter"/>
</dbReference>
<dbReference type="GO" id="GO:0017128">
    <property type="term" value="F:phospholipid scramblase activity"/>
    <property type="evidence" value="ECO:0007669"/>
    <property type="project" value="InterPro"/>
</dbReference>
<name>A0A9J6FR04_HAELO</name>
<comment type="similarity">
    <text evidence="1 2">Belongs to the phospholipid scramblase family.</text>
</comment>
<organism evidence="3 4">
    <name type="scientific">Haemaphysalis longicornis</name>
    <name type="common">Bush tick</name>
    <dbReference type="NCBI Taxonomy" id="44386"/>
    <lineage>
        <taxon>Eukaryota</taxon>
        <taxon>Metazoa</taxon>
        <taxon>Ecdysozoa</taxon>
        <taxon>Arthropoda</taxon>
        <taxon>Chelicerata</taxon>
        <taxon>Arachnida</taxon>
        <taxon>Acari</taxon>
        <taxon>Parasitiformes</taxon>
        <taxon>Ixodida</taxon>
        <taxon>Ixodoidea</taxon>
        <taxon>Ixodidae</taxon>
        <taxon>Haemaphysalinae</taxon>
        <taxon>Haemaphysalis</taxon>
    </lineage>
</organism>
<dbReference type="AlphaFoldDB" id="A0A9J6FR04"/>
<dbReference type="Proteomes" id="UP000821853">
    <property type="component" value="Unassembled WGS sequence"/>
</dbReference>
<protein>
    <recommendedName>
        <fullName evidence="2">Phospholipid scramblase</fullName>
    </recommendedName>
</protein>
<evidence type="ECO:0000313" key="4">
    <source>
        <dbReference type="Proteomes" id="UP000821853"/>
    </source>
</evidence>
<comment type="function">
    <text evidence="2">May mediate accelerated ATP-independent bidirectional transbilayer migration of phospholipids upon binding calcium ions that results in a loss of phospholipid asymmetry in the plasma membrane.</text>
</comment>
<proteinExistence type="inferred from homology"/>
<dbReference type="InterPro" id="IPR005552">
    <property type="entry name" value="Scramblase"/>
</dbReference>
<dbReference type="VEuPathDB" id="VectorBase:HLOH_047855"/>
<keyword evidence="2" id="KW-0564">Palmitate</keyword>
<evidence type="ECO:0000256" key="2">
    <source>
        <dbReference type="RuleBase" id="RU363116"/>
    </source>
</evidence>
<evidence type="ECO:0000256" key="1">
    <source>
        <dbReference type="ARBA" id="ARBA00005350"/>
    </source>
</evidence>
<dbReference type="PANTHER" id="PTHR23248:SF9">
    <property type="entry name" value="PHOSPHOLIPID SCRAMBLASE"/>
    <property type="match status" value="1"/>
</dbReference>
<keyword evidence="2" id="KW-0449">Lipoprotein</keyword>
<reference evidence="3 4" key="1">
    <citation type="journal article" date="2020" name="Cell">
        <title>Large-Scale Comparative Analyses of Tick Genomes Elucidate Their Genetic Diversity and Vector Capacities.</title>
        <authorList>
            <consortium name="Tick Genome and Microbiome Consortium (TIGMIC)"/>
            <person name="Jia N."/>
            <person name="Wang J."/>
            <person name="Shi W."/>
            <person name="Du L."/>
            <person name="Sun Y."/>
            <person name="Zhan W."/>
            <person name="Jiang J.F."/>
            <person name="Wang Q."/>
            <person name="Zhang B."/>
            <person name="Ji P."/>
            <person name="Bell-Sakyi L."/>
            <person name="Cui X.M."/>
            <person name="Yuan T.T."/>
            <person name="Jiang B.G."/>
            <person name="Yang W.F."/>
            <person name="Lam T.T."/>
            <person name="Chang Q.C."/>
            <person name="Ding S.J."/>
            <person name="Wang X.J."/>
            <person name="Zhu J.G."/>
            <person name="Ruan X.D."/>
            <person name="Zhao L."/>
            <person name="Wei J.T."/>
            <person name="Ye R.Z."/>
            <person name="Que T.C."/>
            <person name="Du C.H."/>
            <person name="Zhou Y.H."/>
            <person name="Cheng J.X."/>
            <person name="Dai P.F."/>
            <person name="Guo W.B."/>
            <person name="Han X.H."/>
            <person name="Huang E.J."/>
            <person name="Li L.F."/>
            <person name="Wei W."/>
            <person name="Gao Y.C."/>
            <person name="Liu J.Z."/>
            <person name="Shao H.Z."/>
            <person name="Wang X."/>
            <person name="Wang C.C."/>
            <person name="Yang T.C."/>
            <person name="Huo Q.B."/>
            <person name="Li W."/>
            <person name="Chen H.Y."/>
            <person name="Chen S.E."/>
            <person name="Zhou L.G."/>
            <person name="Ni X.B."/>
            <person name="Tian J.H."/>
            <person name="Sheng Y."/>
            <person name="Liu T."/>
            <person name="Pan Y.S."/>
            <person name="Xia L.Y."/>
            <person name="Li J."/>
            <person name="Zhao F."/>
            <person name="Cao W.C."/>
        </authorList>
    </citation>
    <scope>NUCLEOTIDE SEQUENCE [LARGE SCALE GENOMIC DNA]</scope>
    <source>
        <strain evidence="3">HaeL-2018</strain>
    </source>
</reference>
<evidence type="ECO:0000313" key="3">
    <source>
        <dbReference type="EMBL" id="KAH9365730.1"/>
    </source>
</evidence>
<accession>A0A9J6FR04</accession>
<dbReference type="OMA" id="ACFLMVS"/>
<dbReference type="PANTHER" id="PTHR23248">
    <property type="entry name" value="PHOSPHOLIPID SCRAMBLASE-RELATED"/>
    <property type="match status" value="1"/>
</dbReference>
<dbReference type="Pfam" id="PF03803">
    <property type="entry name" value="Scramblase"/>
    <property type="match status" value="1"/>
</dbReference>
<keyword evidence="2" id="KW-0106">Calcium</keyword>
<comment type="cofactor">
    <cofactor evidence="2">
        <name>Ca(2+)</name>
        <dbReference type="ChEBI" id="CHEBI:29108"/>
    </cofactor>
</comment>
<sequence length="192" mass="21441">MDQFIFLAAEESDLSDRACFCKRRPFDMRLLDYRNVPVLRFIRPLRCDRACCFCCLQARILAQELEVQAPKGTVIGSVRMDFSLIFPSFSILDSAENLVLKIKGPLCTLSFCCEDVVFEIFTANGATKLGHVIKIYTGFVQECCTDADNYSLVFPFDLDVKIKAVLLGALILIVSASSSLGELLSDRAVKFP</sequence>
<dbReference type="OrthoDB" id="191150at2759"/>
<comment type="caution">
    <text evidence="3">The sequence shown here is derived from an EMBL/GenBank/DDBJ whole genome shotgun (WGS) entry which is preliminary data.</text>
</comment>
<gene>
    <name evidence="3" type="ORF">HPB48_009609</name>
</gene>
<keyword evidence="4" id="KW-1185">Reference proteome</keyword>
<dbReference type="EMBL" id="JABSTR010000003">
    <property type="protein sequence ID" value="KAH9365730.1"/>
    <property type="molecule type" value="Genomic_DNA"/>
</dbReference>